<evidence type="ECO:0000256" key="4">
    <source>
        <dbReference type="ARBA" id="ARBA00022989"/>
    </source>
</evidence>
<accession>S7T2F5</accession>
<dbReference type="PATRIC" id="fig|1121439.3.peg.2803"/>
<dbReference type="STRING" id="1121439.dsat_1417"/>
<evidence type="ECO:0000256" key="3">
    <source>
        <dbReference type="ARBA" id="ARBA00022692"/>
    </source>
</evidence>
<keyword evidence="2" id="KW-0997">Cell inner membrane</keyword>
<protein>
    <recommendedName>
        <fullName evidence="8">LPS export ABC transporter periplasmic protein LptC</fullName>
    </recommendedName>
</protein>
<keyword evidence="5" id="KW-0472">Membrane</keyword>
<keyword evidence="1" id="KW-1003">Cell membrane</keyword>
<dbReference type="GO" id="GO:0005886">
    <property type="term" value="C:plasma membrane"/>
    <property type="evidence" value="ECO:0007669"/>
    <property type="project" value="InterPro"/>
</dbReference>
<dbReference type="Proteomes" id="UP000014975">
    <property type="component" value="Unassembled WGS sequence"/>
</dbReference>
<dbReference type="InterPro" id="IPR052363">
    <property type="entry name" value="LPS_export_LptC"/>
</dbReference>
<keyword evidence="4" id="KW-1133">Transmembrane helix</keyword>
<evidence type="ECO:0000313" key="6">
    <source>
        <dbReference type="EMBL" id="EPR30695.1"/>
    </source>
</evidence>
<dbReference type="PANTHER" id="PTHR37481">
    <property type="entry name" value="LIPOPOLYSACCHARIDE EXPORT SYSTEM PROTEIN LPTC"/>
    <property type="match status" value="1"/>
</dbReference>
<sequence length="194" mass="20799">MGRKFSLALLLLALLAGAGLWGWQFFKDDIDLARDLIGQLPKDLNVDVSAKGITLSQGEAGALLWELVSESAGYDSKKGTVLLTNPVISYYADGPTPMLVIRAPQGEVDQAANTMVLTPHVIATYGQVTVTGNRLDYLGAERRIVITGDAIVDRGDMVMHAPRLEIDLVTQDMTAPEGVRVTTSRDSFAPGTGQ</sequence>
<dbReference type="PANTHER" id="PTHR37481:SF1">
    <property type="entry name" value="LIPOPOLYSACCHARIDE EXPORT SYSTEM PROTEIN LPTC"/>
    <property type="match status" value="1"/>
</dbReference>
<organism evidence="6 7">
    <name type="scientific">Alkalidesulfovibrio alkalitolerans DSM 16529</name>
    <dbReference type="NCBI Taxonomy" id="1121439"/>
    <lineage>
        <taxon>Bacteria</taxon>
        <taxon>Pseudomonadati</taxon>
        <taxon>Thermodesulfobacteriota</taxon>
        <taxon>Desulfovibrionia</taxon>
        <taxon>Desulfovibrionales</taxon>
        <taxon>Desulfovibrionaceae</taxon>
        <taxon>Alkalidesulfovibrio</taxon>
    </lineage>
</organism>
<dbReference type="InterPro" id="IPR026265">
    <property type="entry name" value="LptC"/>
</dbReference>
<evidence type="ECO:0000313" key="7">
    <source>
        <dbReference type="Proteomes" id="UP000014975"/>
    </source>
</evidence>
<name>S7T2F5_9BACT</name>
<dbReference type="Gene3D" id="2.60.450.10">
    <property type="entry name" value="Lipopolysaccharide (LPS) transport protein A like domain"/>
    <property type="match status" value="1"/>
</dbReference>
<gene>
    <name evidence="6" type="ORF">dsat_1417</name>
</gene>
<proteinExistence type="predicted"/>
<keyword evidence="7" id="KW-1185">Reference proteome</keyword>
<dbReference type="OrthoDB" id="5471103at2"/>
<dbReference type="InterPro" id="IPR010664">
    <property type="entry name" value="LipoPS_assembly_LptC-rel"/>
</dbReference>
<dbReference type="AlphaFoldDB" id="S7T2F5"/>
<dbReference type="EMBL" id="ATHI01000031">
    <property type="protein sequence ID" value="EPR30695.1"/>
    <property type="molecule type" value="Genomic_DNA"/>
</dbReference>
<dbReference type="GO" id="GO:0030288">
    <property type="term" value="C:outer membrane-bounded periplasmic space"/>
    <property type="evidence" value="ECO:0007669"/>
    <property type="project" value="TreeGrafter"/>
</dbReference>
<evidence type="ECO:0000256" key="5">
    <source>
        <dbReference type="ARBA" id="ARBA00023136"/>
    </source>
</evidence>
<evidence type="ECO:0000256" key="1">
    <source>
        <dbReference type="ARBA" id="ARBA00022475"/>
    </source>
</evidence>
<reference evidence="6 7" key="1">
    <citation type="journal article" date="2013" name="Genome Announc.">
        <title>Draft genome sequences for three mercury-methylating, sulfate-reducing bacteria.</title>
        <authorList>
            <person name="Brown S.D."/>
            <person name="Hurt R.A.Jr."/>
            <person name="Gilmour C.C."/>
            <person name="Elias D.A."/>
        </authorList>
    </citation>
    <scope>NUCLEOTIDE SEQUENCE [LARGE SCALE GENOMIC DNA]</scope>
    <source>
        <strain evidence="6 7">DSM 16529</strain>
    </source>
</reference>
<dbReference type="GO" id="GO:0015221">
    <property type="term" value="F:lipopolysaccharide transmembrane transporter activity"/>
    <property type="evidence" value="ECO:0007669"/>
    <property type="project" value="InterPro"/>
</dbReference>
<dbReference type="eggNOG" id="COG3117">
    <property type="taxonomic scope" value="Bacteria"/>
</dbReference>
<dbReference type="NCBIfam" id="TIGR04409">
    <property type="entry name" value="LptC_YrbK"/>
    <property type="match status" value="1"/>
</dbReference>
<comment type="caution">
    <text evidence="6">The sequence shown here is derived from an EMBL/GenBank/DDBJ whole genome shotgun (WGS) entry which is preliminary data.</text>
</comment>
<keyword evidence="3" id="KW-0812">Transmembrane</keyword>
<dbReference type="Pfam" id="PF06835">
    <property type="entry name" value="LptC"/>
    <property type="match status" value="1"/>
</dbReference>
<dbReference type="RefSeq" id="WP_020888113.1">
    <property type="nucleotide sequence ID" value="NZ_ATHI01000031.1"/>
</dbReference>
<evidence type="ECO:0008006" key="8">
    <source>
        <dbReference type="Google" id="ProtNLM"/>
    </source>
</evidence>
<evidence type="ECO:0000256" key="2">
    <source>
        <dbReference type="ARBA" id="ARBA00022519"/>
    </source>
</evidence>
<dbReference type="GO" id="GO:0017089">
    <property type="term" value="F:glycolipid transfer activity"/>
    <property type="evidence" value="ECO:0007669"/>
    <property type="project" value="TreeGrafter"/>
</dbReference>